<protein>
    <submittedName>
        <fullName evidence="2">Uncharacterized protein</fullName>
    </submittedName>
</protein>
<proteinExistence type="predicted"/>
<name>A0A1F6MAX6_9BACT</name>
<keyword evidence="1" id="KW-1133">Transmembrane helix</keyword>
<gene>
    <name evidence="2" type="ORF">A3D53_03310</name>
</gene>
<accession>A0A1F6MAX6</accession>
<dbReference type="AlphaFoldDB" id="A0A1F6MAX6"/>
<dbReference type="InterPro" id="IPR043993">
    <property type="entry name" value="T4SS_pilin"/>
</dbReference>
<keyword evidence="1" id="KW-0472">Membrane</keyword>
<sequence length="310" mass="33008">MPLAVRSASYGLEDTAKEAGYEIGPQNSIQASVGKVVSTLLAILAIAFFILVTYAGLRWMTARGNDEMVLEAKNTLEAAVIGLIVVLSAYGITTFIFSRLDTNSIPATSQDDPQDDPAIVDCAGIMSSNDCTQSESECEWLSDPNDSQKGQCIKTIKSDPQSFCTTITNRRSCGLLNQCYWDVGDGCVQGAVTTEPTDDDGICVKMENNKVIVCGYSSRENCDAADTFYSVEEVINSGQELAKFCDKFEPPKALSQPTQACATADAAAVYQTGASPLCSDGNHSVGDLCGTEGTCQLLAGTQPYSYCGCR</sequence>
<organism evidence="2 3">
    <name type="scientific">Candidatus Magasanikbacteria bacterium RIFCSPHIGHO2_02_FULL_45_10</name>
    <dbReference type="NCBI Taxonomy" id="1798679"/>
    <lineage>
        <taxon>Bacteria</taxon>
        <taxon>Candidatus Magasanikiibacteriota</taxon>
    </lineage>
</organism>
<comment type="caution">
    <text evidence="2">The sequence shown here is derived from an EMBL/GenBank/DDBJ whole genome shotgun (WGS) entry which is preliminary data.</text>
</comment>
<dbReference type="EMBL" id="MFQA01000030">
    <property type="protein sequence ID" value="OGH68791.1"/>
    <property type="molecule type" value="Genomic_DNA"/>
</dbReference>
<evidence type="ECO:0000313" key="2">
    <source>
        <dbReference type="EMBL" id="OGH68791.1"/>
    </source>
</evidence>
<feature type="transmembrane region" description="Helical" evidence="1">
    <location>
        <begin position="36"/>
        <end position="57"/>
    </location>
</feature>
<keyword evidence="1" id="KW-0812">Transmembrane</keyword>
<feature type="transmembrane region" description="Helical" evidence="1">
    <location>
        <begin position="78"/>
        <end position="97"/>
    </location>
</feature>
<dbReference type="Proteomes" id="UP000176413">
    <property type="component" value="Unassembled WGS sequence"/>
</dbReference>
<dbReference type="Pfam" id="PF18895">
    <property type="entry name" value="T4SS_pilin"/>
    <property type="match status" value="1"/>
</dbReference>
<evidence type="ECO:0000256" key="1">
    <source>
        <dbReference type="SAM" id="Phobius"/>
    </source>
</evidence>
<reference evidence="2 3" key="1">
    <citation type="journal article" date="2016" name="Nat. Commun.">
        <title>Thousands of microbial genomes shed light on interconnected biogeochemical processes in an aquifer system.</title>
        <authorList>
            <person name="Anantharaman K."/>
            <person name="Brown C.T."/>
            <person name="Hug L.A."/>
            <person name="Sharon I."/>
            <person name="Castelle C.J."/>
            <person name="Probst A.J."/>
            <person name="Thomas B.C."/>
            <person name="Singh A."/>
            <person name="Wilkins M.J."/>
            <person name="Karaoz U."/>
            <person name="Brodie E.L."/>
            <person name="Williams K.H."/>
            <person name="Hubbard S.S."/>
            <person name="Banfield J.F."/>
        </authorList>
    </citation>
    <scope>NUCLEOTIDE SEQUENCE [LARGE SCALE GENOMIC DNA]</scope>
</reference>
<evidence type="ECO:0000313" key="3">
    <source>
        <dbReference type="Proteomes" id="UP000176413"/>
    </source>
</evidence>